<dbReference type="STRING" id="490622.A0A395NE12"/>
<evidence type="ECO:0008006" key="3">
    <source>
        <dbReference type="Google" id="ProtNLM"/>
    </source>
</evidence>
<dbReference type="AlphaFoldDB" id="A0A395NE12"/>
<dbReference type="EMBL" id="PXOA01000584">
    <property type="protein sequence ID" value="RFU74013.1"/>
    <property type="molecule type" value="Genomic_DNA"/>
</dbReference>
<dbReference type="Proteomes" id="UP000266272">
    <property type="component" value="Unassembled WGS sequence"/>
</dbReference>
<protein>
    <recommendedName>
        <fullName evidence="3">Nucleotidyltransferase</fullName>
    </recommendedName>
</protein>
<evidence type="ECO:0000313" key="1">
    <source>
        <dbReference type="EMBL" id="RFU74013.1"/>
    </source>
</evidence>
<evidence type="ECO:0000313" key="2">
    <source>
        <dbReference type="Proteomes" id="UP000266272"/>
    </source>
</evidence>
<accession>A0A395NE12</accession>
<proteinExistence type="predicted"/>
<name>A0A395NE12_TRIAR</name>
<gene>
    <name evidence="1" type="ORF">TARUN_8241</name>
</gene>
<dbReference type="OrthoDB" id="4708870at2759"/>
<comment type="caution">
    <text evidence="1">The sequence shown here is derived from an EMBL/GenBank/DDBJ whole genome shotgun (WGS) entry which is preliminary data.</text>
</comment>
<sequence>MGGLAFSSGENPLHTPRMPKEVYEATKARCEGILRTLYSCVESPLEGPNKKDFGDIDFLVTSPKPEASRGSFAMQTISRALGAERMIITNGGEANLAIPWLADEGKNDEGPNKRYIQVDVRVYETEQKLRWMLFKHGHGDLWNLVGSTIRQYGLTVDDSAMWLRVPEIEEANKKRARIFLTSDPAQVLDFLGLPMEGYWENPFNSIEDMFDYVTRCRFMYVPPIVAEPDAKKLKANDRRRMAYRPVFKKWVDEFIPECRRLEKFSERRFTREMVTEEAFSAFGVEEEFNTRRNEFVSERQRNFIWNTTIKGSIPEPDTSSPQDILYRTLLFKALKRIVLEDDTQYGIVPEKNLKNPDGTYNMEDIQAFISKHQKQVGEAALARHYSTGVERIKDKVVKLGKPSS</sequence>
<keyword evidence="2" id="KW-1185">Reference proteome</keyword>
<organism evidence="1 2">
    <name type="scientific">Trichoderma arundinaceum</name>
    <dbReference type="NCBI Taxonomy" id="490622"/>
    <lineage>
        <taxon>Eukaryota</taxon>
        <taxon>Fungi</taxon>
        <taxon>Dikarya</taxon>
        <taxon>Ascomycota</taxon>
        <taxon>Pezizomycotina</taxon>
        <taxon>Sordariomycetes</taxon>
        <taxon>Hypocreomycetidae</taxon>
        <taxon>Hypocreales</taxon>
        <taxon>Hypocreaceae</taxon>
        <taxon>Trichoderma</taxon>
    </lineage>
</organism>
<reference evidence="1 2" key="1">
    <citation type="journal article" date="2018" name="PLoS Pathog.">
        <title>Evolution of structural diversity of trichothecenes, a family of toxins produced by plant pathogenic and entomopathogenic fungi.</title>
        <authorList>
            <person name="Proctor R.H."/>
            <person name="McCormick S.P."/>
            <person name="Kim H.S."/>
            <person name="Cardoza R.E."/>
            <person name="Stanley A.M."/>
            <person name="Lindo L."/>
            <person name="Kelly A."/>
            <person name="Brown D.W."/>
            <person name="Lee T."/>
            <person name="Vaughan M.M."/>
            <person name="Alexander N.J."/>
            <person name="Busman M."/>
            <person name="Gutierrez S."/>
        </authorList>
    </citation>
    <scope>NUCLEOTIDE SEQUENCE [LARGE SCALE GENOMIC DNA]</scope>
    <source>
        <strain evidence="1 2">IBT 40837</strain>
    </source>
</reference>